<dbReference type="Gene3D" id="1.10.10.60">
    <property type="entry name" value="Homeodomain-like"/>
    <property type="match status" value="2"/>
</dbReference>
<evidence type="ECO:0000313" key="8">
    <source>
        <dbReference type="Proteomes" id="UP001596989"/>
    </source>
</evidence>
<keyword evidence="4" id="KW-0010">Activator</keyword>
<proteinExistence type="predicted"/>
<keyword evidence="5" id="KW-0804">Transcription</keyword>
<dbReference type="Proteomes" id="UP001596989">
    <property type="component" value="Unassembled WGS sequence"/>
</dbReference>
<dbReference type="InterPro" id="IPR003313">
    <property type="entry name" value="AraC-bd"/>
</dbReference>
<dbReference type="EMBL" id="JBHTJZ010000024">
    <property type="protein sequence ID" value="MFD0960863.1"/>
    <property type="molecule type" value="Genomic_DNA"/>
</dbReference>
<dbReference type="Pfam" id="PF12833">
    <property type="entry name" value="HTH_18"/>
    <property type="match status" value="1"/>
</dbReference>
<evidence type="ECO:0000256" key="1">
    <source>
        <dbReference type="ARBA" id="ARBA00022490"/>
    </source>
</evidence>
<dbReference type="PANTHER" id="PTHR46796">
    <property type="entry name" value="HTH-TYPE TRANSCRIPTIONAL ACTIVATOR RHAS-RELATED"/>
    <property type="match status" value="1"/>
</dbReference>
<dbReference type="InterPro" id="IPR018060">
    <property type="entry name" value="HTH_AraC"/>
</dbReference>
<reference evidence="8" key="1">
    <citation type="journal article" date="2019" name="Int. J. Syst. Evol. Microbiol.">
        <title>The Global Catalogue of Microorganisms (GCM) 10K type strain sequencing project: providing services to taxonomists for standard genome sequencing and annotation.</title>
        <authorList>
            <consortium name="The Broad Institute Genomics Platform"/>
            <consortium name="The Broad Institute Genome Sequencing Center for Infectious Disease"/>
            <person name="Wu L."/>
            <person name="Ma J."/>
        </authorList>
    </citation>
    <scope>NUCLEOTIDE SEQUENCE [LARGE SCALE GENOMIC DNA]</scope>
    <source>
        <strain evidence="8">CCUG 59129</strain>
    </source>
</reference>
<evidence type="ECO:0000256" key="4">
    <source>
        <dbReference type="ARBA" id="ARBA00023159"/>
    </source>
</evidence>
<dbReference type="PROSITE" id="PS01124">
    <property type="entry name" value="HTH_ARAC_FAMILY_2"/>
    <property type="match status" value="1"/>
</dbReference>
<dbReference type="PROSITE" id="PS00041">
    <property type="entry name" value="HTH_ARAC_FAMILY_1"/>
    <property type="match status" value="1"/>
</dbReference>
<dbReference type="Pfam" id="PF02311">
    <property type="entry name" value="AraC_binding"/>
    <property type="match status" value="1"/>
</dbReference>
<dbReference type="CDD" id="cd06986">
    <property type="entry name" value="cupin_MmsR-like_N"/>
    <property type="match status" value="1"/>
</dbReference>
<evidence type="ECO:0000256" key="2">
    <source>
        <dbReference type="ARBA" id="ARBA00023015"/>
    </source>
</evidence>
<keyword evidence="1" id="KW-0963">Cytoplasm</keyword>
<dbReference type="InterPro" id="IPR009057">
    <property type="entry name" value="Homeodomain-like_sf"/>
</dbReference>
<dbReference type="Gene3D" id="2.60.120.280">
    <property type="entry name" value="Regulatory protein AraC"/>
    <property type="match status" value="1"/>
</dbReference>
<name>A0ABW3HTJ9_9BACL</name>
<dbReference type="InterPro" id="IPR018062">
    <property type="entry name" value="HTH_AraC-typ_CS"/>
</dbReference>
<evidence type="ECO:0000259" key="6">
    <source>
        <dbReference type="PROSITE" id="PS01124"/>
    </source>
</evidence>
<evidence type="ECO:0000256" key="3">
    <source>
        <dbReference type="ARBA" id="ARBA00023125"/>
    </source>
</evidence>
<dbReference type="InterPro" id="IPR050204">
    <property type="entry name" value="AraC_XylS_family_regulators"/>
</dbReference>
<feature type="domain" description="HTH araC/xylS-type" evidence="6">
    <location>
        <begin position="192"/>
        <end position="291"/>
    </location>
</feature>
<sequence length="297" mass="33848">MEAGESMEQEYYKVASNPFIPDTDSEPVPMQVLFAGESQTKPAHRLGPKVYDFYLMHIVLSGHGTYSAGGEQHRLGPGHTFLIRPEQLISYESDGASPWRYRWVAFRGDHIPLLLQQAGFASEREIAYLPDIRKAALLFHRIYEALRHGRPSASLQAMGSLHMLLASYSEALLPLSPTARHSKQKESDRLYQQVVHYLSTQYTHPVSIEAMAETLGYNRAYLSRLFKRQTGLSPVTFLLRLRLDKARHMLRERPELTIEQVAASVGIQDALYFSKQFRNIHGQSPTSYRQDMLNTPD</sequence>
<dbReference type="SUPFAM" id="SSF51215">
    <property type="entry name" value="Regulatory protein AraC"/>
    <property type="match status" value="1"/>
</dbReference>
<dbReference type="InterPro" id="IPR037923">
    <property type="entry name" value="HTH-like"/>
</dbReference>
<dbReference type="SMART" id="SM00342">
    <property type="entry name" value="HTH_ARAC"/>
    <property type="match status" value="1"/>
</dbReference>
<keyword evidence="2" id="KW-0805">Transcription regulation</keyword>
<dbReference type="SUPFAM" id="SSF46689">
    <property type="entry name" value="Homeodomain-like"/>
    <property type="match status" value="2"/>
</dbReference>
<evidence type="ECO:0000313" key="7">
    <source>
        <dbReference type="EMBL" id="MFD0960863.1"/>
    </source>
</evidence>
<keyword evidence="3" id="KW-0238">DNA-binding</keyword>
<keyword evidence="8" id="KW-1185">Reference proteome</keyword>
<organism evidence="7 8">
    <name type="scientific">Paenibacillus chungangensis</name>
    <dbReference type="NCBI Taxonomy" id="696535"/>
    <lineage>
        <taxon>Bacteria</taxon>
        <taxon>Bacillati</taxon>
        <taxon>Bacillota</taxon>
        <taxon>Bacilli</taxon>
        <taxon>Bacillales</taxon>
        <taxon>Paenibacillaceae</taxon>
        <taxon>Paenibacillus</taxon>
    </lineage>
</organism>
<protein>
    <submittedName>
        <fullName evidence="7">AraC family ligand binding domain-containing protein</fullName>
    </submittedName>
</protein>
<accession>A0ABW3HTJ9</accession>
<evidence type="ECO:0000256" key="5">
    <source>
        <dbReference type="ARBA" id="ARBA00023163"/>
    </source>
</evidence>
<dbReference type="PANTHER" id="PTHR46796:SF13">
    <property type="entry name" value="HTH-TYPE TRANSCRIPTIONAL ACTIVATOR RHAS"/>
    <property type="match status" value="1"/>
</dbReference>
<comment type="caution">
    <text evidence="7">The sequence shown here is derived from an EMBL/GenBank/DDBJ whole genome shotgun (WGS) entry which is preliminary data.</text>
</comment>
<gene>
    <name evidence="7" type="ORF">ACFQ2I_15840</name>
</gene>